<dbReference type="Proteomes" id="UP000320231">
    <property type="component" value="Chromosome"/>
</dbReference>
<evidence type="ECO:0000313" key="2">
    <source>
        <dbReference type="Proteomes" id="UP000320231"/>
    </source>
</evidence>
<organism evidence="1 2">
    <name type="scientific">Vreelandella sulfidaeris</name>
    <dbReference type="NCBI Taxonomy" id="115553"/>
    <lineage>
        <taxon>Bacteria</taxon>
        <taxon>Pseudomonadati</taxon>
        <taxon>Pseudomonadota</taxon>
        <taxon>Gammaproteobacteria</taxon>
        <taxon>Oceanospirillales</taxon>
        <taxon>Halomonadaceae</taxon>
        <taxon>Vreelandella</taxon>
    </lineage>
</organism>
<dbReference type="AlphaFoldDB" id="A0A455U773"/>
<evidence type="ECO:0000313" key="1">
    <source>
        <dbReference type="EMBL" id="BBI61387.1"/>
    </source>
</evidence>
<name>A0A455U773_9GAMM</name>
<dbReference type="PROSITE" id="PS51257">
    <property type="entry name" value="PROKAR_LIPOPROTEIN"/>
    <property type="match status" value="1"/>
</dbReference>
<accession>A0A455U773</accession>
<dbReference type="EMBL" id="AP019514">
    <property type="protein sequence ID" value="BBI61387.1"/>
    <property type="molecule type" value="Genomic_DNA"/>
</dbReference>
<sequence length="72" mass="7272">MAKKPTGSGSGGTPSGGNGTLATVSCGIEKLLLAALARGGSCLETGRFLISYREGTGRRGYQVVKSPELSGR</sequence>
<dbReference type="KEGG" id="hsr:HSBAA_26930"/>
<reference evidence="1 2" key="1">
    <citation type="journal article" date="2019" name="Microbiol. Resour. Announc.">
        <title>Complete Genome Sequence of Halomonas sulfidaeris Strain Esulfide1 Isolated from a Metal Sulfide Rock at a Depth of 2,200 Meters, Obtained Using Nanopore Sequencing.</title>
        <authorList>
            <person name="Saito M."/>
            <person name="Nishigata A."/>
            <person name="Galipon J."/>
            <person name="Arakawa K."/>
        </authorList>
    </citation>
    <scope>NUCLEOTIDE SEQUENCE [LARGE SCALE GENOMIC DNA]</scope>
    <source>
        <strain evidence="1 2">ATCC BAA-803</strain>
    </source>
</reference>
<gene>
    <name evidence="1" type="ORF">HSBAA_26930</name>
</gene>
<proteinExistence type="predicted"/>
<protein>
    <submittedName>
        <fullName evidence="1">Uncharacterized protein</fullName>
    </submittedName>
</protein>